<keyword evidence="9" id="KW-0472">Membrane</keyword>
<comment type="catalytic activity">
    <reaction evidence="1">
        <text>ATP + protein L-histidine = ADP + protein N-phospho-L-histidine.</text>
        <dbReference type="EC" id="2.7.13.3"/>
    </reaction>
</comment>
<accession>A0A5B8UL25</accession>
<evidence type="ECO:0000256" key="4">
    <source>
        <dbReference type="ARBA" id="ARBA00022679"/>
    </source>
</evidence>
<dbReference type="InterPro" id="IPR029151">
    <property type="entry name" value="Sensor-like_sf"/>
</dbReference>
<dbReference type="Pfam" id="PF07730">
    <property type="entry name" value="HisKA_3"/>
    <property type="match status" value="1"/>
</dbReference>
<dbReference type="OrthoDB" id="9760839at2"/>
<keyword evidence="9" id="KW-0812">Transmembrane</keyword>
<dbReference type="PANTHER" id="PTHR24421:SF10">
    <property type="entry name" value="NITRATE_NITRITE SENSOR PROTEIN NARQ"/>
    <property type="match status" value="1"/>
</dbReference>
<dbReference type="PROSITE" id="PS50109">
    <property type="entry name" value="HIS_KIN"/>
    <property type="match status" value="1"/>
</dbReference>
<keyword evidence="7" id="KW-0067">ATP-binding</keyword>
<dbReference type="PANTHER" id="PTHR24421">
    <property type="entry name" value="NITRATE/NITRITE SENSOR PROTEIN NARX-RELATED"/>
    <property type="match status" value="1"/>
</dbReference>
<dbReference type="GO" id="GO:0016020">
    <property type="term" value="C:membrane"/>
    <property type="evidence" value="ECO:0007669"/>
    <property type="project" value="InterPro"/>
</dbReference>
<keyword evidence="6" id="KW-0418">Kinase</keyword>
<dbReference type="Gene3D" id="1.20.5.1930">
    <property type="match status" value="1"/>
</dbReference>
<keyword evidence="9" id="KW-1133">Transmembrane helix</keyword>
<feature type="transmembrane region" description="Helical" evidence="9">
    <location>
        <begin position="316"/>
        <end position="338"/>
    </location>
</feature>
<keyword evidence="5" id="KW-0547">Nucleotide-binding</keyword>
<evidence type="ECO:0000313" key="12">
    <source>
        <dbReference type="Proteomes" id="UP000321204"/>
    </source>
</evidence>
<dbReference type="SMART" id="SM00387">
    <property type="entry name" value="HATPase_c"/>
    <property type="match status" value="1"/>
</dbReference>
<dbReference type="SUPFAM" id="SSF103190">
    <property type="entry name" value="Sensory domain-like"/>
    <property type="match status" value="1"/>
</dbReference>
<dbReference type="GO" id="GO:0000155">
    <property type="term" value="F:phosphorelay sensor kinase activity"/>
    <property type="evidence" value="ECO:0007669"/>
    <property type="project" value="InterPro"/>
</dbReference>
<evidence type="ECO:0000313" key="11">
    <source>
        <dbReference type="EMBL" id="QEC56715.1"/>
    </source>
</evidence>
<gene>
    <name evidence="11" type="ORF">FSB75_12675</name>
</gene>
<dbReference type="CDD" id="cd16917">
    <property type="entry name" value="HATPase_UhpB-NarQ-NarX-like"/>
    <property type="match status" value="1"/>
</dbReference>
<feature type="transmembrane region" description="Helical" evidence="9">
    <location>
        <begin position="38"/>
        <end position="57"/>
    </location>
</feature>
<name>A0A5B8UL25_9BACT</name>
<dbReference type="EMBL" id="CP042433">
    <property type="protein sequence ID" value="QEC56715.1"/>
    <property type="molecule type" value="Genomic_DNA"/>
</dbReference>
<organism evidence="11 12">
    <name type="scientific">Flavisolibacter ginsenosidimutans</name>
    <dbReference type="NCBI Taxonomy" id="661481"/>
    <lineage>
        <taxon>Bacteria</taxon>
        <taxon>Pseudomonadati</taxon>
        <taxon>Bacteroidota</taxon>
        <taxon>Chitinophagia</taxon>
        <taxon>Chitinophagales</taxon>
        <taxon>Chitinophagaceae</taxon>
        <taxon>Flavisolibacter</taxon>
    </lineage>
</organism>
<sequence length="566" mass="63906">MQIRFHDRAEISAWLFRLFFLFQPSPAMNSLKSKTGRIVFSVSTLCLFLLAMIWVSYCRQRSFDKSDTIRFAIERNSNLAVALEQYVIRTLHNADAVLQVVKMEYADKGESLDLKNLLKRISISQDIDDCVSIIGPDGRLKMANVAFPGHAAADFSDQPYFIFHSQNNSDSLLISEPRVSRASGKPVIVISRRLYDEKGGFAGVVTLEIQPSVFTSFYAQAHPLQNDIISLIAPDGMTYARRTGDVESSGEDVHKSPLFRHVAQCADSFYFAPDAIRHIPTWFSYRKLNDYAIIATVGSSEANILVDFTNRQPRFIIPRVIISLFIVLFSLFGAQFLLRRRKLADRLLAEEEKYRRLLTQQMVAVQEREREWIGRELHDNVNQVLTTVKLYLEIAAREEGSPLIPRSMQLVNRSITEIRNLSHQLSAPTLGTGSLVDSINALIETVAFSNHLQFAFDYSGYTGVVMSQKLALYRILQEQLTNIVKHAQATHVWISLFGKDDNVILTVRDNGKGFDATSKTRGMGITNIISRAKVFDGTVQIETAPQNGCLLTVTMSRQVVEERSVH</sequence>
<evidence type="ECO:0000256" key="5">
    <source>
        <dbReference type="ARBA" id="ARBA00022741"/>
    </source>
</evidence>
<keyword evidence="8" id="KW-0902">Two-component regulatory system</keyword>
<dbReference type="InterPro" id="IPR003594">
    <property type="entry name" value="HATPase_dom"/>
</dbReference>
<reference evidence="11 12" key="1">
    <citation type="journal article" date="2015" name="Int. J. Syst. Evol. Microbiol.">
        <title>Flavisolibacter ginsenosidimutans sp. nov., with ginsenoside-converting activity isolated from soil used for cultivating ginseng.</title>
        <authorList>
            <person name="Zhao Y."/>
            <person name="Liu Q."/>
            <person name="Kang M.S."/>
            <person name="Jin F."/>
            <person name="Yu H."/>
            <person name="Im W.T."/>
        </authorList>
    </citation>
    <scope>NUCLEOTIDE SEQUENCE [LARGE SCALE GENOMIC DNA]</scope>
    <source>
        <strain evidence="11 12">Gsoil 636</strain>
    </source>
</reference>
<dbReference type="Pfam" id="PF02518">
    <property type="entry name" value="HATPase_c"/>
    <property type="match status" value="1"/>
</dbReference>
<keyword evidence="4" id="KW-0808">Transferase</keyword>
<protein>
    <recommendedName>
        <fullName evidence="2">histidine kinase</fullName>
        <ecNumber evidence="2">2.7.13.3</ecNumber>
    </recommendedName>
</protein>
<keyword evidence="3" id="KW-0597">Phosphoprotein</keyword>
<evidence type="ECO:0000256" key="9">
    <source>
        <dbReference type="SAM" id="Phobius"/>
    </source>
</evidence>
<dbReference type="AlphaFoldDB" id="A0A5B8UL25"/>
<dbReference type="EC" id="2.7.13.3" evidence="2"/>
<evidence type="ECO:0000256" key="6">
    <source>
        <dbReference type="ARBA" id="ARBA00022777"/>
    </source>
</evidence>
<dbReference type="CDD" id="cd12914">
    <property type="entry name" value="PDC1_DGC_like"/>
    <property type="match status" value="1"/>
</dbReference>
<dbReference type="GO" id="GO:0046983">
    <property type="term" value="F:protein dimerization activity"/>
    <property type="evidence" value="ECO:0007669"/>
    <property type="project" value="InterPro"/>
</dbReference>
<dbReference type="InterPro" id="IPR005467">
    <property type="entry name" value="His_kinase_dom"/>
</dbReference>
<evidence type="ECO:0000256" key="8">
    <source>
        <dbReference type="ARBA" id="ARBA00023012"/>
    </source>
</evidence>
<dbReference type="Proteomes" id="UP000321204">
    <property type="component" value="Chromosome"/>
</dbReference>
<dbReference type="InterPro" id="IPR036890">
    <property type="entry name" value="HATPase_C_sf"/>
</dbReference>
<dbReference type="GO" id="GO:0005524">
    <property type="term" value="F:ATP binding"/>
    <property type="evidence" value="ECO:0007669"/>
    <property type="project" value="UniProtKB-KW"/>
</dbReference>
<evidence type="ECO:0000256" key="1">
    <source>
        <dbReference type="ARBA" id="ARBA00000085"/>
    </source>
</evidence>
<dbReference type="KEGG" id="fgg:FSB75_12675"/>
<proteinExistence type="predicted"/>
<keyword evidence="12" id="KW-1185">Reference proteome</keyword>
<dbReference type="CDD" id="cd12915">
    <property type="entry name" value="PDC2_DGC_like"/>
    <property type="match status" value="1"/>
</dbReference>
<dbReference type="Gene3D" id="3.30.565.10">
    <property type="entry name" value="Histidine kinase-like ATPase, C-terminal domain"/>
    <property type="match status" value="1"/>
</dbReference>
<evidence type="ECO:0000256" key="7">
    <source>
        <dbReference type="ARBA" id="ARBA00022840"/>
    </source>
</evidence>
<dbReference type="InterPro" id="IPR050482">
    <property type="entry name" value="Sensor_HK_TwoCompSys"/>
</dbReference>
<dbReference type="InterPro" id="IPR011712">
    <property type="entry name" value="Sig_transdc_His_kin_sub3_dim/P"/>
</dbReference>
<evidence type="ECO:0000259" key="10">
    <source>
        <dbReference type="PROSITE" id="PS50109"/>
    </source>
</evidence>
<dbReference type="SUPFAM" id="SSF55874">
    <property type="entry name" value="ATPase domain of HSP90 chaperone/DNA topoisomerase II/histidine kinase"/>
    <property type="match status" value="1"/>
</dbReference>
<dbReference type="Gene3D" id="3.30.450.20">
    <property type="entry name" value="PAS domain"/>
    <property type="match status" value="2"/>
</dbReference>
<evidence type="ECO:0000256" key="2">
    <source>
        <dbReference type="ARBA" id="ARBA00012438"/>
    </source>
</evidence>
<feature type="domain" description="Histidine kinase" evidence="10">
    <location>
        <begin position="372"/>
        <end position="559"/>
    </location>
</feature>
<evidence type="ECO:0000256" key="3">
    <source>
        <dbReference type="ARBA" id="ARBA00022553"/>
    </source>
</evidence>